<dbReference type="InterPro" id="IPR007487">
    <property type="entry name" value="ABC_transpt-TYRBP-like"/>
</dbReference>
<evidence type="ECO:0000313" key="2">
    <source>
        <dbReference type="EMBL" id="MDQ2067880.1"/>
    </source>
</evidence>
<dbReference type="CDD" id="cd06325">
    <property type="entry name" value="PBP1_ABC_unchar_transporter"/>
    <property type="match status" value="1"/>
</dbReference>
<accession>A0ABU0W1I0</accession>
<sequence length="324" mass="33317">MSRHLRPALLAAPFALLASSVLAEPITLSIANFGEHPQLNAVADGFKAEILASGMVEGTDVVFTLDHVNFDTTLLPQMIAKIDSGNPALVLAITTPVSQNVKNQMGGKGIPLLYSAVTDPVAAGLAPSWEAGEANMSGATDALDLDAALAFARALYPEAKTFGVPFNPAEANDVATVELFKTHAATHGFEIIAIGIDNTNDIQPRIAALAGQADVLYGPGSSLIQPAISAVAAAANEVGIPLINTDPGLVHEGVIPAAFGVSYEQIGHLAGRVALRALKGEDLAAIPPQNPAAEDHSVVISRKAMEALGLAIPASFDGCDCIVD</sequence>
<keyword evidence="3" id="KW-1185">Reference proteome</keyword>
<feature type="signal peptide" evidence="1">
    <location>
        <begin position="1"/>
        <end position="23"/>
    </location>
</feature>
<dbReference type="RefSeq" id="WP_306681591.1">
    <property type="nucleotide sequence ID" value="NZ_JAVDBT010000018.1"/>
</dbReference>
<dbReference type="Proteomes" id="UP001239680">
    <property type="component" value="Unassembled WGS sequence"/>
</dbReference>
<dbReference type="InterPro" id="IPR028082">
    <property type="entry name" value="Peripla_BP_I"/>
</dbReference>
<dbReference type="Gene3D" id="3.40.50.2300">
    <property type="match status" value="2"/>
</dbReference>
<keyword evidence="1" id="KW-0732">Signal</keyword>
<dbReference type="PANTHER" id="PTHR35271">
    <property type="entry name" value="ABC TRANSPORTER, SUBSTRATE-BINDING LIPOPROTEIN-RELATED"/>
    <property type="match status" value="1"/>
</dbReference>
<comment type="caution">
    <text evidence="2">The sequence shown here is derived from an EMBL/GenBank/DDBJ whole genome shotgun (WGS) entry which is preliminary data.</text>
</comment>
<proteinExistence type="predicted"/>
<feature type="chain" id="PRO_5046588864" evidence="1">
    <location>
        <begin position="24"/>
        <end position="324"/>
    </location>
</feature>
<dbReference type="EMBL" id="JAVDBT010000018">
    <property type="protein sequence ID" value="MDQ2067880.1"/>
    <property type="molecule type" value="Genomic_DNA"/>
</dbReference>
<evidence type="ECO:0000256" key="1">
    <source>
        <dbReference type="SAM" id="SignalP"/>
    </source>
</evidence>
<dbReference type="PANTHER" id="PTHR35271:SF1">
    <property type="entry name" value="ABC TRANSPORTER, SUBSTRATE-BINDING LIPOPROTEIN"/>
    <property type="match status" value="1"/>
</dbReference>
<dbReference type="SUPFAM" id="SSF53822">
    <property type="entry name" value="Periplasmic binding protein-like I"/>
    <property type="match status" value="1"/>
</dbReference>
<reference evidence="2 3" key="1">
    <citation type="submission" date="2023-08" db="EMBL/GenBank/DDBJ databases">
        <title>Characterization of two Paracoccaceae strains isolated from Phycosphere and proposal of Xinfangfangia lacusdiani sp. nov.</title>
        <authorList>
            <person name="Deng Y."/>
            <person name="Zhang Y.Q."/>
        </authorList>
    </citation>
    <scope>NUCLEOTIDE SEQUENCE [LARGE SCALE GENOMIC DNA]</scope>
    <source>
        <strain evidence="2 3">CPCC 101601</strain>
    </source>
</reference>
<dbReference type="Pfam" id="PF04392">
    <property type="entry name" value="ABC_sub_bind"/>
    <property type="match status" value="1"/>
</dbReference>
<evidence type="ECO:0000313" key="3">
    <source>
        <dbReference type="Proteomes" id="UP001239680"/>
    </source>
</evidence>
<protein>
    <submittedName>
        <fullName evidence="2">ABC transporter substrate-binding protein</fullName>
    </submittedName>
</protein>
<name>A0ABU0W1I0_9RHOB</name>
<gene>
    <name evidence="2" type="ORF">Q9295_16010</name>
</gene>
<organism evidence="2 3">
    <name type="scientific">Pseudogemmobacter lacusdianii</name>
    <dbReference type="NCBI Taxonomy" id="3069608"/>
    <lineage>
        <taxon>Bacteria</taxon>
        <taxon>Pseudomonadati</taxon>
        <taxon>Pseudomonadota</taxon>
        <taxon>Alphaproteobacteria</taxon>
        <taxon>Rhodobacterales</taxon>
        <taxon>Paracoccaceae</taxon>
        <taxon>Pseudogemmobacter</taxon>
    </lineage>
</organism>